<comment type="similarity">
    <text evidence="4">Belongs to the major facilitator superfamily. Sugar transporter (TC 2.A.1.1) family. Glucose transporter subfamily.</text>
</comment>
<dbReference type="GO" id="GO:0042383">
    <property type="term" value="C:sarcolemma"/>
    <property type="evidence" value="ECO:0007669"/>
    <property type="project" value="UniProtKB-SubCell"/>
</dbReference>
<evidence type="ECO:0000256" key="15">
    <source>
        <dbReference type="SAM" id="Phobius"/>
    </source>
</evidence>
<sequence>MANIFTELANYRGLFLMVIVLGLGGTFQFGYHISVLNSPSPYIKAFINETWMMRYGTPIPHETLTLRWSLLVSVYSIGGLVGSTCSGYLIGRFGKKRCQLCNCLLPIASALLMGLSRIVGNFEMILVGRCLAGFYAGLGINIHAQFAGEIAPRKLRGLINTSGPLFVTLGKLCGQIIGLRELFGTETLWPQLLLVSAFLSFVQLVMLPFFPDSPTYILLDKGDKEGCMRALKQLWGDRDHQAHIDEIMKDNVSSKMGRKMSVLELLKDPSHRYQILVLIGLILCLQLSGANAIYFYSYDVFQEAGFPQDQIAYVSLGVGAFEFVSAMICSLLIDRFGRKMLILGGYSLMTLTLSFLTVTLSLQDSYSWMPYCSVFLTFLFIFLYGAGPAGATISTCVEIFSQVPRVPAFVISGCFSWVGLYILGMVFPYIVKVMTFHLRCSLGETLKHFCFLLFMAFIILALLFVHFIVPETKDKTIAQISQEFNKFNFKKQKQGVQSSGISVCTQHHTVRTAFSECSLSTRL</sequence>
<dbReference type="InterPro" id="IPR045263">
    <property type="entry name" value="GLUT"/>
</dbReference>
<dbReference type="GO" id="GO:0055056">
    <property type="term" value="F:D-glucose transmembrane transporter activity"/>
    <property type="evidence" value="ECO:0007669"/>
    <property type="project" value="TreeGrafter"/>
</dbReference>
<feature type="transmembrane region" description="Helical" evidence="15">
    <location>
        <begin position="103"/>
        <end position="120"/>
    </location>
</feature>
<evidence type="ECO:0000256" key="9">
    <source>
        <dbReference type="ARBA" id="ARBA00022692"/>
    </source>
</evidence>
<evidence type="ECO:0000256" key="4">
    <source>
        <dbReference type="ARBA" id="ARBA00007004"/>
    </source>
</evidence>
<evidence type="ECO:0000313" key="17">
    <source>
        <dbReference type="EMBL" id="CAH2295473.1"/>
    </source>
</evidence>
<keyword evidence="18" id="KW-1185">Reference proteome</keyword>
<feature type="domain" description="Major facilitator superfamily (MFS) profile" evidence="16">
    <location>
        <begin position="18"/>
        <end position="473"/>
    </location>
</feature>
<accession>A0AAD1SA70</accession>
<keyword evidence="9 15" id="KW-0812">Transmembrane</keyword>
<feature type="transmembrane region" description="Helical" evidence="15">
    <location>
        <begin position="311"/>
        <end position="333"/>
    </location>
</feature>
<feature type="transmembrane region" description="Helical" evidence="15">
    <location>
        <begin position="275"/>
        <end position="296"/>
    </location>
</feature>
<evidence type="ECO:0000256" key="6">
    <source>
        <dbReference type="ARBA" id="ARBA00022448"/>
    </source>
</evidence>
<reference evidence="17" key="1">
    <citation type="submission" date="2022-03" db="EMBL/GenBank/DDBJ databases">
        <authorList>
            <person name="Alioto T."/>
            <person name="Alioto T."/>
            <person name="Gomez Garrido J."/>
        </authorList>
    </citation>
    <scope>NUCLEOTIDE SEQUENCE</scope>
</reference>
<dbReference type="GO" id="GO:0046323">
    <property type="term" value="P:D-glucose import"/>
    <property type="evidence" value="ECO:0007669"/>
    <property type="project" value="TreeGrafter"/>
</dbReference>
<evidence type="ECO:0000256" key="14">
    <source>
        <dbReference type="RuleBase" id="RU003346"/>
    </source>
</evidence>
<dbReference type="Proteomes" id="UP001295444">
    <property type="component" value="Chromosome 05"/>
</dbReference>
<comment type="catalytic activity">
    <reaction evidence="1">
        <text>D-fructose(out) = D-fructose(in)</text>
        <dbReference type="Rhea" id="RHEA:60372"/>
        <dbReference type="ChEBI" id="CHEBI:37721"/>
    </reaction>
</comment>
<dbReference type="PANTHER" id="PTHR23503">
    <property type="entry name" value="SOLUTE CARRIER FAMILY 2"/>
    <property type="match status" value="1"/>
</dbReference>
<evidence type="ECO:0000256" key="13">
    <source>
        <dbReference type="ARBA" id="ARBA00031099"/>
    </source>
</evidence>
<keyword evidence="8 17" id="KW-0762">Sugar transport</keyword>
<feature type="transmembrane region" description="Helical" evidence="15">
    <location>
        <begin position="12"/>
        <end position="31"/>
    </location>
</feature>
<dbReference type="InterPro" id="IPR020846">
    <property type="entry name" value="MFS_dom"/>
</dbReference>
<feature type="transmembrane region" description="Helical" evidence="15">
    <location>
        <begin position="408"/>
        <end position="431"/>
    </location>
</feature>
<keyword evidence="6 14" id="KW-0813">Transport</keyword>
<evidence type="ECO:0000259" key="16">
    <source>
        <dbReference type="PROSITE" id="PS50850"/>
    </source>
</evidence>
<evidence type="ECO:0000256" key="7">
    <source>
        <dbReference type="ARBA" id="ARBA00022475"/>
    </source>
</evidence>
<dbReference type="PANTHER" id="PTHR23503:SF131">
    <property type="entry name" value="SOLUTE CARRIER FAMILY 2, FACILITATED GLUCOSE TRANSPORTER MEMBER 11-LIKE 2"/>
    <property type="match status" value="1"/>
</dbReference>
<dbReference type="PROSITE" id="PS00217">
    <property type="entry name" value="SUGAR_TRANSPORT_2"/>
    <property type="match status" value="1"/>
</dbReference>
<dbReference type="FunFam" id="1.20.1250.20:FF:001511">
    <property type="entry name" value="Solute carrier family 2, facilitated glucose transporter member 5"/>
    <property type="match status" value="1"/>
</dbReference>
<evidence type="ECO:0000256" key="3">
    <source>
        <dbReference type="ARBA" id="ARBA00004651"/>
    </source>
</evidence>
<evidence type="ECO:0000256" key="1">
    <source>
        <dbReference type="ARBA" id="ARBA00000590"/>
    </source>
</evidence>
<evidence type="ECO:0000256" key="5">
    <source>
        <dbReference type="ARBA" id="ARBA00015973"/>
    </source>
</evidence>
<comment type="subcellular location">
    <subcellularLocation>
        <location evidence="2">Cell membrane</location>
        <location evidence="2">Sarcolemma</location>
    </subcellularLocation>
    <subcellularLocation>
        <location evidence="3">Cell membrane</location>
        <topology evidence="3">Multi-pass membrane protein</topology>
    </subcellularLocation>
</comment>
<dbReference type="PROSITE" id="PS50850">
    <property type="entry name" value="MFS"/>
    <property type="match status" value="1"/>
</dbReference>
<dbReference type="InterPro" id="IPR003663">
    <property type="entry name" value="Sugar/inositol_transpt"/>
</dbReference>
<dbReference type="GO" id="GO:0005353">
    <property type="term" value="F:fructose transmembrane transporter activity"/>
    <property type="evidence" value="ECO:0007669"/>
    <property type="project" value="UniProtKB-ARBA"/>
</dbReference>
<evidence type="ECO:0000313" key="18">
    <source>
        <dbReference type="Proteomes" id="UP001295444"/>
    </source>
</evidence>
<dbReference type="AlphaFoldDB" id="A0AAD1SA70"/>
<feature type="transmembrane region" description="Helical" evidence="15">
    <location>
        <begin position="158"/>
        <end position="177"/>
    </location>
</feature>
<evidence type="ECO:0000256" key="10">
    <source>
        <dbReference type="ARBA" id="ARBA00022989"/>
    </source>
</evidence>
<feature type="transmembrane region" description="Helical" evidence="15">
    <location>
        <begin position="451"/>
        <end position="469"/>
    </location>
</feature>
<dbReference type="Gene3D" id="1.20.1250.20">
    <property type="entry name" value="MFS general substrate transporter like domains"/>
    <property type="match status" value="1"/>
</dbReference>
<organism evidence="17 18">
    <name type="scientific">Pelobates cultripes</name>
    <name type="common">Western spadefoot toad</name>
    <dbReference type="NCBI Taxonomy" id="61616"/>
    <lineage>
        <taxon>Eukaryota</taxon>
        <taxon>Metazoa</taxon>
        <taxon>Chordata</taxon>
        <taxon>Craniata</taxon>
        <taxon>Vertebrata</taxon>
        <taxon>Euteleostomi</taxon>
        <taxon>Amphibia</taxon>
        <taxon>Batrachia</taxon>
        <taxon>Anura</taxon>
        <taxon>Pelobatoidea</taxon>
        <taxon>Pelobatidae</taxon>
        <taxon>Pelobates</taxon>
    </lineage>
</organism>
<feature type="transmembrane region" description="Helical" evidence="15">
    <location>
        <begin position="340"/>
        <end position="362"/>
    </location>
</feature>
<dbReference type="GO" id="GO:0070837">
    <property type="term" value="P:dehydroascorbic acid transport"/>
    <property type="evidence" value="ECO:0007669"/>
    <property type="project" value="TreeGrafter"/>
</dbReference>
<keyword evidence="11 15" id="KW-0472">Membrane</keyword>
<keyword evidence="10 15" id="KW-1133">Transmembrane helix</keyword>
<evidence type="ECO:0000256" key="8">
    <source>
        <dbReference type="ARBA" id="ARBA00022597"/>
    </source>
</evidence>
<protein>
    <recommendedName>
        <fullName evidence="5">Solute carrier family 2, facilitated glucose transporter member 5</fullName>
    </recommendedName>
    <alternativeName>
        <fullName evidence="13">Fructose transporter</fullName>
    </alternativeName>
    <alternativeName>
        <fullName evidence="12">Glucose transporter type 5, small intestine</fullName>
    </alternativeName>
</protein>
<proteinExistence type="inferred from homology"/>
<name>A0AAD1SA70_PELCU</name>
<dbReference type="InterPro" id="IPR005828">
    <property type="entry name" value="MFS_sugar_transport-like"/>
</dbReference>
<evidence type="ECO:0000256" key="11">
    <source>
        <dbReference type="ARBA" id="ARBA00023136"/>
    </source>
</evidence>
<dbReference type="InterPro" id="IPR005829">
    <property type="entry name" value="Sugar_transporter_CS"/>
</dbReference>
<dbReference type="Pfam" id="PF00083">
    <property type="entry name" value="Sugar_tr"/>
    <property type="match status" value="1"/>
</dbReference>
<feature type="transmembrane region" description="Helical" evidence="15">
    <location>
        <begin position="189"/>
        <end position="210"/>
    </location>
</feature>
<dbReference type="InterPro" id="IPR036259">
    <property type="entry name" value="MFS_trans_sf"/>
</dbReference>
<dbReference type="EMBL" id="OW240916">
    <property type="protein sequence ID" value="CAH2295473.1"/>
    <property type="molecule type" value="Genomic_DNA"/>
</dbReference>
<feature type="transmembrane region" description="Helical" evidence="15">
    <location>
        <begin position="126"/>
        <end position="146"/>
    </location>
</feature>
<dbReference type="GO" id="GO:1990539">
    <property type="term" value="P:fructose import across plasma membrane"/>
    <property type="evidence" value="ECO:0007669"/>
    <property type="project" value="UniProtKB-ARBA"/>
</dbReference>
<feature type="transmembrane region" description="Helical" evidence="15">
    <location>
        <begin position="68"/>
        <end position="91"/>
    </location>
</feature>
<evidence type="ECO:0000256" key="2">
    <source>
        <dbReference type="ARBA" id="ARBA00004135"/>
    </source>
</evidence>
<dbReference type="NCBIfam" id="TIGR00879">
    <property type="entry name" value="SP"/>
    <property type="match status" value="1"/>
</dbReference>
<dbReference type="SUPFAM" id="SSF103473">
    <property type="entry name" value="MFS general substrate transporter"/>
    <property type="match status" value="1"/>
</dbReference>
<evidence type="ECO:0000256" key="12">
    <source>
        <dbReference type="ARBA" id="ARBA00029961"/>
    </source>
</evidence>
<keyword evidence="7" id="KW-1003">Cell membrane</keyword>
<gene>
    <name evidence="17" type="ORF">PECUL_23A053508</name>
</gene>
<feature type="transmembrane region" description="Helical" evidence="15">
    <location>
        <begin position="368"/>
        <end position="387"/>
    </location>
</feature>